<accession>A0ABU0N5H2</accession>
<sequence>MSMPLQQKRVVLANGIELDVVDEGPRDAPALIFLHGFPESHRTWRNQIPHFSGRFRCIAPDQRGYRGSSKPQEVEAYTPDKLVGDVFLLADALGVESFTIVGHDWGGAIAWGVAYGGMANGRVTRAIIANAPHPVLFPKLLYTNRQQRKASQYFTIFRDPANDALVRQHGLGPLLIKAFEGQVMARVEEDEAAAMLRDWSDPEAAFGMLNYYRASPMTVPPPDAPYALPEDYQPYPLPTLAIPTLVIWAMDDEALPSANLDGLDQMVADPEVVQVPDCGHFVQWEAPEAFNAAADAFLGRTG</sequence>
<dbReference type="PRINTS" id="PR00412">
    <property type="entry name" value="EPOXHYDRLASE"/>
</dbReference>
<dbReference type="Proteomes" id="UP001238601">
    <property type="component" value="Unassembled WGS sequence"/>
</dbReference>
<organism evidence="3 4">
    <name type="scientific">Qipengyuania citrea</name>
    <dbReference type="NCBI Taxonomy" id="225971"/>
    <lineage>
        <taxon>Bacteria</taxon>
        <taxon>Pseudomonadati</taxon>
        <taxon>Pseudomonadota</taxon>
        <taxon>Alphaproteobacteria</taxon>
        <taxon>Sphingomonadales</taxon>
        <taxon>Erythrobacteraceae</taxon>
        <taxon>Qipengyuania</taxon>
    </lineage>
</organism>
<name>A0ABU0N5H2_9SPHN</name>
<keyword evidence="4" id="KW-1185">Reference proteome</keyword>
<dbReference type="SUPFAM" id="SSF53474">
    <property type="entry name" value="alpha/beta-Hydrolases"/>
    <property type="match status" value="1"/>
</dbReference>
<dbReference type="Pfam" id="PF00561">
    <property type="entry name" value="Abhydrolase_1"/>
    <property type="match status" value="1"/>
</dbReference>
<dbReference type="EMBL" id="JAUSWK010000001">
    <property type="protein sequence ID" value="MDQ0564660.1"/>
    <property type="molecule type" value="Genomic_DNA"/>
</dbReference>
<evidence type="ECO:0000313" key="3">
    <source>
        <dbReference type="EMBL" id="MDQ0564660.1"/>
    </source>
</evidence>
<gene>
    <name evidence="3" type="ORF">QOZ97_000170</name>
</gene>
<dbReference type="PANTHER" id="PTHR43329">
    <property type="entry name" value="EPOXIDE HYDROLASE"/>
    <property type="match status" value="1"/>
</dbReference>
<dbReference type="InterPro" id="IPR029058">
    <property type="entry name" value="AB_hydrolase_fold"/>
</dbReference>
<dbReference type="InterPro" id="IPR000073">
    <property type="entry name" value="AB_hydrolase_1"/>
</dbReference>
<evidence type="ECO:0000259" key="2">
    <source>
        <dbReference type="Pfam" id="PF00561"/>
    </source>
</evidence>
<reference evidence="3 4" key="1">
    <citation type="submission" date="2023-07" db="EMBL/GenBank/DDBJ databases">
        <title>Genomic Encyclopedia of Type Strains, Phase IV (KMG-IV): sequencing the most valuable type-strain genomes for metagenomic binning, comparative biology and taxonomic classification.</title>
        <authorList>
            <person name="Goeker M."/>
        </authorList>
    </citation>
    <scope>NUCLEOTIDE SEQUENCE [LARGE SCALE GENOMIC DNA]</scope>
    <source>
        <strain evidence="3 4">DSM 14432</strain>
    </source>
</reference>
<comment type="caution">
    <text evidence="3">The sequence shown here is derived from an EMBL/GenBank/DDBJ whole genome shotgun (WGS) entry which is preliminary data.</text>
</comment>
<proteinExistence type="predicted"/>
<dbReference type="InterPro" id="IPR000639">
    <property type="entry name" value="Epox_hydrolase-like"/>
</dbReference>
<feature type="domain" description="AB hydrolase-1" evidence="2">
    <location>
        <begin position="29"/>
        <end position="287"/>
    </location>
</feature>
<keyword evidence="1" id="KW-0378">Hydrolase</keyword>
<evidence type="ECO:0000313" key="4">
    <source>
        <dbReference type="Proteomes" id="UP001238601"/>
    </source>
</evidence>
<protein>
    <submittedName>
        <fullName evidence="3">Pimeloyl-ACP methyl ester carboxylesterase</fullName>
    </submittedName>
</protein>
<evidence type="ECO:0000256" key="1">
    <source>
        <dbReference type="ARBA" id="ARBA00022801"/>
    </source>
</evidence>
<dbReference type="Gene3D" id="3.40.50.1820">
    <property type="entry name" value="alpha/beta hydrolase"/>
    <property type="match status" value="1"/>
</dbReference>